<dbReference type="PANTHER" id="PTHR33784:SF10">
    <property type="entry name" value="F-BOX PROTEIN"/>
    <property type="match status" value="1"/>
</dbReference>
<sequence length="259" mass="29272">MPSLTTADCLPYNIWTAVSSLVTSDSVHSLCGLRMVCRATRDAASENVVFASVSIPCLIDMATIWDRCPEAVVFFSCCRESGNPELLFWEGLSECFNRRHPDAGLDLLRSAAVKGHHAAKYAMSLVTFLRPAETSTMKQALEWFRSVEAAGVLRCCMRWCYLVLMCPSRPEVHIPQIGGTPLCDSPCCPTRDNTRVIYNYYHRGSQYQHYRCYEGLRTISCVKCRTDYELILFVNGWCHRIARKPVGFPVLFDDGLLVF</sequence>
<gene>
    <name evidence="2" type="ORF">Ahy_B09g098251</name>
</gene>
<protein>
    <recommendedName>
        <fullName evidence="1">At2g35280-like TPR domain-containing protein</fullName>
    </recommendedName>
</protein>
<evidence type="ECO:0000259" key="1">
    <source>
        <dbReference type="Pfam" id="PF23310"/>
    </source>
</evidence>
<dbReference type="PANTHER" id="PTHR33784">
    <property type="entry name" value="OS05G0482100 PROTEIN"/>
    <property type="match status" value="1"/>
</dbReference>
<evidence type="ECO:0000313" key="2">
    <source>
        <dbReference type="EMBL" id="RYQ92114.1"/>
    </source>
</evidence>
<dbReference type="Pfam" id="PF23310">
    <property type="entry name" value="TPR_27"/>
    <property type="match status" value="1"/>
</dbReference>
<dbReference type="InterPro" id="IPR057136">
    <property type="entry name" value="At2g35280_TPR_dom"/>
</dbReference>
<accession>A0A444XRG6</accession>
<dbReference type="InterPro" id="IPR040338">
    <property type="entry name" value="At1g67623-like"/>
</dbReference>
<organism evidence="2 3">
    <name type="scientific">Arachis hypogaea</name>
    <name type="common">Peanut</name>
    <dbReference type="NCBI Taxonomy" id="3818"/>
    <lineage>
        <taxon>Eukaryota</taxon>
        <taxon>Viridiplantae</taxon>
        <taxon>Streptophyta</taxon>
        <taxon>Embryophyta</taxon>
        <taxon>Tracheophyta</taxon>
        <taxon>Spermatophyta</taxon>
        <taxon>Magnoliopsida</taxon>
        <taxon>eudicotyledons</taxon>
        <taxon>Gunneridae</taxon>
        <taxon>Pentapetalae</taxon>
        <taxon>rosids</taxon>
        <taxon>fabids</taxon>
        <taxon>Fabales</taxon>
        <taxon>Fabaceae</taxon>
        <taxon>Papilionoideae</taxon>
        <taxon>50 kb inversion clade</taxon>
        <taxon>dalbergioids sensu lato</taxon>
        <taxon>Dalbergieae</taxon>
        <taxon>Pterocarpus clade</taxon>
        <taxon>Arachis</taxon>
    </lineage>
</organism>
<name>A0A444XRG6_ARAHY</name>
<comment type="caution">
    <text evidence="2">The sequence shown here is derived from an EMBL/GenBank/DDBJ whole genome shotgun (WGS) entry which is preliminary data.</text>
</comment>
<dbReference type="Proteomes" id="UP000289738">
    <property type="component" value="Chromosome B09"/>
</dbReference>
<evidence type="ECO:0000313" key="3">
    <source>
        <dbReference type="Proteomes" id="UP000289738"/>
    </source>
</evidence>
<proteinExistence type="predicted"/>
<dbReference type="AlphaFoldDB" id="A0A444XRG6"/>
<keyword evidence="3" id="KW-1185">Reference proteome</keyword>
<reference evidence="2 3" key="1">
    <citation type="submission" date="2019-01" db="EMBL/GenBank/DDBJ databases">
        <title>Sequencing of cultivated peanut Arachis hypogaea provides insights into genome evolution and oil improvement.</title>
        <authorList>
            <person name="Chen X."/>
        </authorList>
    </citation>
    <scope>NUCLEOTIDE SEQUENCE [LARGE SCALE GENOMIC DNA]</scope>
    <source>
        <strain evidence="3">cv. Fuhuasheng</strain>
        <tissue evidence="2">Leaves</tissue>
    </source>
</reference>
<dbReference type="EMBL" id="SDMP01000019">
    <property type="protein sequence ID" value="RYQ92114.1"/>
    <property type="molecule type" value="Genomic_DNA"/>
</dbReference>
<dbReference type="STRING" id="3818.A0A444XRG6"/>
<feature type="domain" description="At2g35280-like TPR" evidence="1">
    <location>
        <begin position="64"/>
        <end position="158"/>
    </location>
</feature>